<name>A0A873WRX0_9CAUD</name>
<evidence type="ECO:0000313" key="1">
    <source>
        <dbReference type="EMBL" id="QPB12058.1"/>
    </source>
</evidence>
<dbReference type="KEGG" id="vg:77951521"/>
<dbReference type="RefSeq" id="YP_010675199.1">
    <property type="nucleotide sequence ID" value="NC_071000.1"/>
</dbReference>
<keyword evidence="2" id="KW-1185">Reference proteome</keyword>
<dbReference type="EMBL" id="MW057856">
    <property type="protein sequence ID" value="QPB12058.1"/>
    <property type="molecule type" value="Genomic_DNA"/>
</dbReference>
<proteinExistence type="predicted"/>
<evidence type="ECO:0000313" key="2">
    <source>
        <dbReference type="Proteomes" id="UP000662885"/>
    </source>
</evidence>
<sequence length="90" mass="10012">MKRLLIVLGVLLSGCSAMQSTHETINKPVNCSAMYYLDNLGYSGTVPVKLTRIYQDRFGKVSYQARSNLNIKFAGRGVIPANQLKDIKCE</sequence>
<accession>A0A873WRX0</accession>
<dbReference type="Proteomes" id="UP000662885">
    <property type="component" value="Segment"/>
</dbReference>
<reference evidence="1" key="1">
    <citation type="submission" date="2020-10" db="EMBL/GenBank/DDBJ databases">
        <title>Novel bacteriophages targeting Providencia spp. as potential agents for phage therapy.</title>
        <authorList>
            <person name="Rakov C."/>
            <person name="Alkalay-Oren S."/>
            <person name="Coppenhagen-Glazer S."/>
            <person name="Hazan R."/>
        </authorList>
    </citation>
    <scope>NUCLEOTIDE SEQUENCE</scope>
</reference>
<evidence type="ECO:0008006" key="3">
    <source>
        <dbReference type="Google" id="ProtNLM"/>
    </source>
</evidence>
<protein>
    <recommendedName>
        <fullName evidence="3">Lipoprotein</fullName>
    </recommendedName>
</protein>
<dbReference type="GeneID" id="77951521"/>
<organism evidence="1 2">
    <name type="scientific">Providencia phage PSTCR4</name>
    <dbReference type="NCBI Taxonomy" id="2783546"/>
    <lineage>
        <taxon>Viruses</taxon>
        <taxon>Duplodnaviria</taxon>
        <taxon>Heunggongvirae</taxon>
        <taxon>Uroviricota</taxon>
        <taxon>Caudoviricetes</taxon>
        <taxon>Craquatrovirus</taxon>
        <taxon>Craquatrovirus PSTCR4</taxon>
    </lineage>
</organism>
<dbReference type="PROSITE" id="PS51257">
    <property type="entry name" value="PROKAR_LIPOPROTEIN"/>
    <property type="match status" value="1"/>
</dbReference>